<reference evidence="3" key="1">
    <citation type="submission" date="2025-08" db="UniProtKB">
        <authorList>
            <consortium name="RefSeq"/>
        </authorList>
    </citation>
    <scope>IDENTIFICATION</scope>
</reference>
<keyword evidence="2" id="KW-1185">Reference proteome</keyword>
<sequence>MQLFTNSDVKYVIVDLISWNLNWLCERVIQAPKNSTVSKINEQLLQYRPGSPFIYKSVDTIPDPEEVINHPTEFLSSSEPPGPPPHRLELILGTPVMLLKNLDPSTPCSGTRLVVKKMIPHVIEVTIFSGCRKGEDVSIPRFPLIPLGAEIPFSFRRV</sequence>
<evidence type="ECO:0000313" key="3">
    <source>
        <dbReference type="RefSeq" id="XP_029640965.1"/>
    </source>
</evidence>
<dbReference type="PANTHER" id="PTHR10492:SF57">
    <property type="entry name" value="ATP-DEPENDENT DNA HELICASE"/>
    <property type="match status" value="1"/>
</dbReference>
<name>A0A6P7SRP0_9MOLL</name>
<gene>
    <name evidence="3" type="primary">LOC115215803</name>
</gene>
<dbReference type="PANTHER" id="PTHR10492">
    <property type="match status" value="1"/>
</dbReference>
<accession>A0A6P7SRP0</accession>
<evidence type="ECO:0000259" key="1">
    <source>
        <dbReference type="Pfam" id="PF21530"/>
    </source>
</evidence>
<feature type="domain" description="DNA helicase Pif1-like 2B" evidence="1">
    <location>
        <begin position="73"/>
        <end position="116"/>
    </location>
</feature>
<dbReference type="AlphaFoldDB" id="A0A6P7SRP0"/>
<organism evidence="2 3">
    <name type="scientific">Octopus sinensis</name>
    <name type="common">East Asian common octopus</name>
    <dbReference type="NCBI Taxonomy" id="2607531"/>
    <lineage>
        <taxon>Eukaryota</taxon>
        <taxon>Metazoa</taxon>
        <taxon>Spiralia</taxon>
        <taxon>Lophotrochozoa</taxon>
        <taxon>Mollusca</taxon>
        <taxon>Cephalopoda</taxon>
        <taxon>Coleoidea</taxon>
        <taxon>Octopodiformes</taxon>
        <taxon>Octopoda</taxon>
        <taxon>Incirrata</taxon>
        <taxon>Octopodidae</taxon>
        <taxon>Octopus</taxon>
    </lineage>
</organism>
<protein>
    <submittedName>
        <fullName evidence="3">Uncharacterized protein LOC115215803</fullName>
    </submittedName>
</protein>
<dbReference type="KEGG" id="osn:115215803"/>
<dbReference type="RefSeq" id="XP_029640965.1">
    <property type="nucleotide sequence ID" value="XM_029785105.1"/>
</dbReference>
<proteinExistence type="predicted"/>
<dbReference type="InterPro" id="IPR049163">
    <property type="entry name" value="Pif1-like_2B_dom"/>
</dbReference>
<dbReference type="Pfam" id="PF21530">
    <property type="entry name" value="Pif1_2B_dom"/>
    <property type="match status" value="1"/>
</dbReference>
<evidence type="ECO:0000313" key="2">
    <source>
        <dbReference type="Proteomes" id="UP000515154"/>
    </source>
</evidence>
<dbReference type="Proteomes" id="UP000515154">
    <property type="component" value="Linkage group LG9"/>
</dbReference>